<feature type="non-terminal residue" evidence="1">
    <location>
        <position position="1"/>
    </location>
</feature>
<accession>A0A8S4S0B2</accession>
<name>A0A8S4S0B2_9NEOP</name>
<evidence type="ECO:0000313" key="1">
    <source>
        <dbReference type="EMBL" id="CAH2244725.1"/>
    </source>
</evidence>
<dbReference type="EMBL" id="CAKXAJ010025847">
    <property type="protein sequence ID" value="CAH2244725.1"/>
    <property type="molecule type" value="Genomic_DNA"/>
</dbReference>
<gene>
    <name evidence="1" type="primary">jg27212</name>
    <name evidence="1" type="ORF">PAEG_LOCUS20638</name>
</gene>
<comment type="caution">
    <text evidence="1">The sequence shown here is derived from an EMBL/GenBank/DDBJ whole genome shotgun (WGS) entry which is preliminary data.</text>
</comment>
<evidence type="ECO:0000313" key="2">
    <source>
        <dbReference type="Proteomes" id="UP000838756"/>
    </source>
</evidence>
<proteinExistence type="predicted"/>
<sequence>KTQYIINNLIQHSVDALTKIDADVIKIDCENSSGEMNATKERFYQVLEEDSANNQTLFYWDEERYSLLLRSRFILSTYKAEDGLQRAAYWYANEEYRLLPGVVLEPLRNFFRIGTSAAVPWTMVKYDPGTGEPMMTEDGQPVYEGYCIDLIDKIAEVRNLLTCYWAN</sequence>
<dbReference type="OrthoDB" id="5984008at2759"/>
<dbReference type="AlphaFoldDB" id="A0A8S4S0B2"/>
<protein>
    <submittedName>
        <fullName evidence="1">Jg27212 protein</fullName>
    </submittedName>
</protein>
<dbReference type="Gene3D" id="3.40.190.10">
    <property type="entry name" value="Periplasmic binding protein-like II"/>
    <property type="match status" value="1"/>
</dbReference>
<organism evidence="1 2">
    <name type="scientific">Pararge aegeria aegeria</name>
    <dbReference type="NCBI Taxonomy" id="348720"/>
    <lineage>
        <taxon>Eukaryota</taxon>
        <taxon>Metazoa</taxon>
        <taxon>Ecdysozoa</taxon>
        <taxon>Arthropoda</taxon>
        <taxon>Hexapoda</taxon>
        <taxon>Insecta</taxon>
        <taxon>Pterygota</taxon>
        <taxon>Neoptera</taxon>
        <taxon>Endopterygota</taxon>
        <taxon>Lepidoptera</taxon>
        <taxon>Glossata</taxon>
        <taxon>Ditrysia</taxon>
        <taxon>Papilionoidea</taxon>
        <taxon>Nymphalidae</taxon>
        <taxon>Satyrinae</taxon>
        <taxon>Satyrini</taxon>
        <taxon>Parargina</taxon>
        <taxon>Pararge</taxon>
    </lineage>
</organism>
<reference evidence="1" key="1">
    <citation type="submission" date="2022-03" db="EMBL/GenBank/DDBJ databases">
        <authorList>
            <person name="Lindestad O."/>
        </authorList>
    </citation>
    <scope>NUCLEOTIDE SEQUENCE</scope>
</reference>
<keyword evidence="2" id="KW-1185">Reference proteome</keyword>
<dbReference type="Proteomes" id="UP000838756">
    <property type="component" value="Unassembled WGS sequence"/>
</dbReference>